<reference evidence="1 2" key="1">
    <citation type="submission" date="2013-11" db="EMBL/GenBank/DDBJ databases">
        <title>Comparative genomics of Ignicoccus.</title>
        <authorList>
            <person name="Podar M."/>
        </authorList>
    </citation>
    <scope>NUCLEOTIDE SEQUENCE [LARGE SCALE GENOMIC DNA]</scope>
    <source>
        <strain evidence="1 2">DSM 13165</strain>
    </source>
</reference>
<evidence type="ECO:0008006" key="3">
    <source>
        <dbReference type="Google" id="ProtNLM"/>
    </source>
</evidence>
<proteinExistence type="predicted"/>
<accession>A0A0U3EA25</accession>
<dbReference type="OrthoDB" id="31513at2157"/>
<dbReference type="SUPFAM" id="SSF52980">
    <property type="entry name" value="Restriction endonuclease-like"/>
    <property type="match status" value="1"/>
</dbReference>
<dbReference type="RefSeq" id="WP_075049254.1">
    <property type="nucleotide sequence ID" value="NZ_CP006867.1"/>
</dbReference>
<evidence type="ECO:0000313" key="2">
    <source>
        <dbReference type="Proteomes" id="UP000060778"/>
    </source>
</evidence>
<protein>
    <recommendedName>
        <fullName evidence="3">Endonuclease</fullName>
    </recommendedName>
</protein>
<sequence length="197" mass="21810">MKKGKVSEELARAVLEGIGFEIVSTNEEVKIGDRTVAEIDLLANAPCSKYAVEVKSGKIDVSAVRQAYANAKVIGATPMVMGTGWSNEEAYLMAKELGVKYLLFEDIYVSTREEVFELVSQVLESFFSEILGSLAPCEECCKIANLEKPNEEAIKIVRELKSKGLLPKRGNWRLYSTVAKLNCLLYLILHKQSESSP</sequence>
<dbReference type="STRING" id="940295.EYM_00950"/>
<dbReference type="EMBL" id="CP006867">
    <property type="protein sequence ID" value="ALU12158.1"/>
    <property type="molecule type" value="Genomic_DNA"/>
</dbReference>
<organism evidence="1 2">
    <name type="scientific">Ignicoccus islandicus DSM 13165</name>
    <dbReference type="NCBI Taxonomy" id="940295"/>
    <lineage>
        <taxon>Archaea</taxon>
        <taxon>Thermoproteota</taxon>
        <taxon>Thermoprotei</taxon>
        <taxon>Desulfurococcales</taxon>
        <taxon>Desulfurococcaceae</taxon>
        <taxon>Ignicoccus</taxon>
    </lineage>
</organism>
<gene>
    <name evidence="1" type="ORF">EYM_00950</name>
</gene>
<dbReference type="InterPro" id="IPR011335">
    <property type="entry name" value="Restrct_endonuc-II-like"/>
</dbReference>
<keyword evidence="2" id="KW-1185">Reference proteome</keyword>
<dbReference type="Proteomes" id="UP000060778">
    <property type="component" value="Chromosome"/>
</dbReference>
<dbReference type="KEGG" id="iis:EYM_00950"/>
<dbReference type="AlphaFoldDB" id="A0A0U3EA25"/>
<name>A0A0U3EA25_9CREN</name>
<dbReference type="GeneID" id="30679608"/>
<evidence type="ECO:0000313" key="1">
    <source>
        <dbReference type="EMBL" id="ALU12158.1"/>
    </source>
</evidence>